<evidence type="ECO:0000256" key="1">
    <source>
        <dbReference type="SAM" id="MobiDB-lite"/>
    </source>
</evidence>
<proteinExistence type="predicted"/>
<dbReference type="GO" id="GO:0007076">
    <property type="term" value="P:mitotic chromosome condensation"/>
    <property type="evidence" value="ECO:0007669"/>
    <property type="project" value="TreeGrafter"/>
</dbReference>
<accession>A0A7J6L006</accession>
<feature type="region of interest" description="Disordered" evidence="1">
    <location>
        <begin position="438"/>
        <end position="476"/>
    </location>
</feature>
<dbReference type="PANTHER" id="PTHR43941:SF1">
    <property type="entry name" value="STRUCTURAL MAINTENANCE OF CHROMOSOMES PROTEIN 2"/>
    <property type="match status" value="1"/>
</dbReference>
<sequence length="655" mass="72837">MDVSEQLSKARLELSTLKHDKADIEDTVKVEDACSQTSEVSTTDELVQTESWCSRDASCQTSVESAAKATQSGDPAHLAAFTGVAAWSSVRGSPPGCPICPEMKSENLKLRSLLGEHEAILAATRINERKMRETIGRLKGKIEELEKSLAAAESRLRQSNKAVQTTRPSARPSDSVNLEERWMTERLVVALGKAEKMTENLVRSQSSSPPRKRLEPLNWPPSTARAKSPMPKHLEALKALRVEAASLRERAGQLEKELADSREDARLARVDMSRKLASANAEFRRLNQAIESERNAKAGLMAEMNDTVEELRHTKQRANQQEAKIRALREELRAAREQVKEKDLAITNEETANTARKKEAEDEVVSKLKACQRELRSREALISDLRKEVSAKRCLLVEAEAKVNETDARVKTLKADLQRQSRLTEQLKKKAIENEEVLQTATRSESEAKEKEGRARSEVERLKRQLDATKTRLEKTHAKLNDLKREEAARADGAAMLFRARQEGTYGVAGRGERRRHLAWTNDAKPAGGDAAEQCISRRLNEQRYALLKTVFCSVSSKVKVNRHGPDAEADISELSSVVELSDAQAPSSRPSVEDSDLHMITLASVDSSEKENRKVPSDHGNSSLNRAIRESLALLELTAEEAAEFLRPLNSSAS</sequence>
<organism evidence="2 3">
    <name type="scientific">Perkinsus chesapeaki</name>
    <name type="common">Clam parasite</name>
    <name type="synonym">Perkinsus andrewsi</name>
    <dbReference type="NCBI Taxonomy" id="330153"/>
    <lineage>
        <taxon>Eukaryota</taxon>
        <taxon>Sar</taxon>
        <taxon>Alveolata</taxon>
        <taxon>Perkinsozoa</taxon>
        <taxon>Perkinsea</taxon>
        <taxon>Perkinsida</taxon>
        <taxon>Perkinsidae</taxon>
        <taxon>Perkinsus</taxon>
    </lineage>
</organism>
<dbReference type="PANTHER" id="PTHR43941">
    <property type="entry name" value="STRUCTURAL MAINTENANCE OF CHROMOSOMES PROTEIN 2"/>
    <property type="match status" value="1"/>
</dbReference>
<feature type="compositionally biased region" description="Basic and acidic residues" evidence="1">
    <location>
        <begin position="444"/>
        <end position="476"/>
    </location>
</feature>
<evidence type="ECO:0000313" key="3">
    <source>
        <dbReference type="Proteomes" id="UP000591131"/>
    </source>
</evidence>
<dbReference type="GO" id="GO:0000785">
    <property type="term" value="C:chromatin"/>
    <property type="evidence" value="ECO:0007669"/>
    <property type="project" value="TreeGrafter"/>
</dbReference>
<dbReference type="GO" id="GO:0000796">
    <property type="term" value="C:condensin complex"/>
    <property type="evidence" value="ECO:0007669"/>
    <property type="project" value="TreeGrafter"/>
</dbReference>
<evidence type="ECO:0000313" key="2">
    <source>
        <dbReference type="EMBL" id="KAF4652788.1"/>
    </source>
</evidence>
<name>A0A7J6L006_PERCH</name>
<dbReference type="OrthoDB" id="10637006at2759"/>
<feature type="compositionally biased region" description="Basic and acidic residues" evidence="1">
    <location>
        <begin position="608"/>
        <end position="618"/>
    </location>
</feature>
<protein>
    <submittedName>
        <fullName evidence="2">Uncharacterized protein</fullName>
    </submittedName>
</protein>
<dbReference type="Proteomes" id="UP000591131">
    <property type="component" value="Unassembled WGS sequence"/>
</dbReference>
<feature type="compositionally biased region" description="Polar residues" evidence="1">
    <location>
        <begin position="157"/>
        <end position="176"/>
    </location>
</feature>
<keyword evidence="3" id="KW-1185">Reference proteome</keyword>
<dbReference type="AlphaFoldDB" id="A0A7J6L006"/>
<feature type="region of interest" description="Disordered" evidence="1">
    <location>
        <begin position="156"/>
        <end position="176"/>
    </location>
</feature>
<dbReference type="GO" id="GO:0000793">
    <property type="term" value="C:condensed chromosome"/>
    <property type="evidence" value="ECO:0007669"/>
    <property type="project" value="TreeGrafter"/>
</dbReference>
<dbReference type="GO" id="GO:0003682">
    <property type="term" value="F:chromatin binding"/>
    <property type="evidence" value="ECO:0007669"/>
    <property type="project" value="TreeGrafter"/>
</dbReference>
<gene>
    <name evidence="2" type="ORF">FOL47_010855</name>
</gene>
<reference evidence="2 3" key="1">
    <citation type="submission" date="2020-04" db="EMBL/GenBank/DDBJ databases">
        <title>Perkinsus chesapeaki whole genome sequence.</title>
        <authorList>
            <person name="Bogema D.R."/>
        </authorList>
    </citation>
    <scope>NUCLEOTIDE SEQUENCE [LARGE SCALE GENOMIC DNA]</scope>
    <source>
        <strain evidence="2">ATCC PRA-425</strain>
    </source>
</reference>
<feature type="region of interest" description="Disordered" evidence="1">
    <location>
        <begin position="604"/>
        <end position="624"/>
    </location>
</feature>
<comment type="caution">
    <text evidence="2">The sequence shown here is derived from an EMBL/GenBank/DDBJ whole genome shotgun (WGS) entry which is preliminary data.</text>
</comment>
<feature type="region of interest" description="Disordered" evidence="1">
    <location>
        <begin position="199"/>
        <end position="228"/>
    </location>
</feature>
<dbReference type="EMBL" id="JAAPAO010000884">
    <property type="protein sequence ID" value="KAF4652788.1"/>
    <property type="molecule type" value="Genomic_DNA"/>
</dbReference>